<organism evidence="2 3">
    <name type="scientific">Pelomonas dachongensis</name>
    <dbReference type="NCBI Taxonomy" id="3299029"/>
    <lineage>
        <taxon>Bacteria</taxon>
        <taxon>Pseudomonadati</taxon>
        <taxon>Pseudomonadota</taxon>
        <taxon>Betaproteobacteria</taxon>
        <taxon>Burkholderiales</taxon>
        <taxon>Sphaerotilaceae</taxon>
        <taxon>Roseateles</taxon>
    </lineage>
</organism>
<dbReference type="PANTHER" id="PTHR35796:SF2">
    <property type="entry name" value="YVBH-LIKE OLIGOMERISATION REGION"/>
    <property type="match status" value="1"/>
</dbReference>
<accession>A0ABW7EMA2</accession>
<dbReference type="Proteomes" id="UP001606300">
    <property type="component" value="Unassembled WGS sequence"/>
</dbReference>
<proteinExistence type="predicted"/>
<evidence type="ECO:0000259" key="1">
    <source>
        <dbReference type="Pfam" id="PF08000"/>
    </source>
</evidence>
<protein>
    <submittedName>
        <fullName evidence="2">PH domain-containing protein</fullName>
    </submittedName>
</protein>
<feature type="domain" description="Bacterial Pleckstrin homology" evidence="1">
    <location>
        <begin position="10"/>
        <end position="132"/>
    </location>
</feature>
<dbReference type="PANTHER" id="PTHR35796">
    <property type="entry name" value="HYPOTHETICAL CYTOSOLIC PROTEIN"/>
    <property type="match status" value="1"/>
</dbReference>
<reference evidence="2 3" key="1">
    <citation type="submission" date="2024-09" db="EMBL/GenBank/DDBJ databases">
        <title>Novel species of the genus Pelomonas and Roseateles isolated from streams.</title>
        <authorList>
            <person name="Lu H."/>
        </authorList>
    </citation>
    <scope>NUCLEOTIDE SEQUENCE [LARGE SCALE GENOMIC DNA]</scope>
    <source>
        <strain evidence="2 3">DC23W</strain>
    </source>
</reference>
<dbReference type="Pfam" id="PF08000">
    <property type="entry name" value="bPH_1"/>
    <property type="match status" value="1"/>
</dbReference>
<sequence length="203" mass="22967">MFKKLASEALGLSDIGVIVPAADFNKVDADDYLFSEDGEKIFFLIKSKKDEYCFTNLALVHVDGDSAVSSKRVIKRYDYLSHRISDVTLETAGTIDMDVEIKFRIGDGAPFSIDVRKNFIEQLKDLYKALHSIGKIQERDEQAREIAMQCLGVTGQMFKLGHEVSEEAVSRHYVSLLNTVNSVVLEKLNRKDYGGVFERYIQN</sequence>
<dbReference type="InterPro" id="IPR037063">
    <property type="entry name" value="PHb_sf"/>
</dbReference>
<evidence type="ECO:0000313" key="2">
    <source>
        <dbReference type="EMBL" id="MFG6414535.1"/>
    </source>
</evidence>
<dbReference type="Gene3D" id="2.30.29.50">
    <property type="entry name" value="Bacterial Pleckstrin homology domain"/>
    <property type="match status" value="1"/>
</dbReference>
<dbReference type="EMBL" id="JBIGHY010000003">
    <property type="protein sequence ID" value="MFG6414535.1"/>
    <property type="molecule type" value="Genomic_DNA"/>
</dbReference>
<dbReference type="Gene3D" id="1.10.287.210">
    <property type="match status" value="1"/>
</dbReference>
<comment type="caution">
    <text evidence="2">The sequence shown here is derived from an EMBL/GenBank/DDBJ whole genome shotgun (WGS) entry which is preliminary data.</text>
</comment>
<dbReference type="SUPFAM" id="SSF50729">
    <property type="entry name" value="PH domain-like"/>
    <property type="match status" value="1"/>
</dbReference>
<keyword evidence="3" id="KW-1185">Reference proteome</keyword>
<name>A0ABW7EMA2_9BURK</name>
<dbReference type="RefSeq" id="WP_394470606.1">
    <property type="nucleotide sequence ID" value="NZ_JBIGHY010000003.1"/>
</dbReference>
<dbReference type="InterPro" id="IPR012544">
    <property type="entry name" value="PHb"/>
</dbReference>
<evidence type="ECO:0000313" key="3">
    <source>
        <dbReference type="Proteomes" id="UP001606300"/>
    </source>
</evidence>
<gene>
    <name evidence="2" type="ORF">ACG02S_11580</name>
</gene>